<reference evidence="4" key="1">
    <citation type="journal article" date="2021" name="Sci. Adv.">
        <title>The American lobster genome reveals insights on longevity, neural, and immune adaptations.</title>
        <authorList>
            <person name="Polinski J.M."/>
            <person name="Zimin A.V."/>
            <person name="Clark K.F."/>
            <person name="Kohn A.B."/>
            <person name="Sadowski N."/>
            <person name="Timp W."/>
            <person name="Ptitsyn A."/>
            <person name="Khanna P."/>
            <person name="Romanova D.Y."/>
            <person name="Williams P."/>
            <person name="Greenwood S.J."/>
            <person name="Moroz L.L."/>
            <person name="Walt D.R."/>
            <person name="Bodnar A.G."/>
        </authorList>
    </citation>
    <scope>NUCLEOTIDE SEQUENCE</scope>
    <source>
        <strain evidence="4">GMGI-L3</strain>
    </source>
</reference>
<dbReference type="InterPro" id="IPR015943">
    <property type="entry name" value="WD40/YVTN_repeat-like_dom_sf"/>
</dbReference>
<name>A0A8J5MT20_HOMAM</name>
<sequence length="364" mass="39765">ILLRDREMLYLAYSHGQDRGAGVGVMPELVPSGPVLPLGVRVTMTKLEVVVTATDDQKHEDDVESVRVHGEQVFTCGGDNKVKFIKLNQLMPRPEKEIESLLVTASRVLTCSQDGKVKVWDHHDLKLLHEFKAHDYSINDLLVLGSTLFTCSVDATVKSWDLNTFELKNTLTNHEESVRKLATNGTHVFAGDDKGEVYVFDESGAVQASYGVVEEVWSLHAQDDLIYSVRDRGVTITQTKGQKNKFTVIKSLEGRAPICVAGNNLTFPDTSGLTIRVHDNTAGSYKLKGELKGHEMIITALGGVGEDRLLSAGWDNEARLWDLTSLKLLASCGLPGYTNGIAASQDGYIFAAGAGGFVCKMKIS</sequence>
<dbReference type="InterPro" id="IPR001680">
    <property type="entry name" value="WD40_rpt"/>
</dbReference>
<dbReference type="SMART" id="SM00320">
    <property type="entry name" value="WD40"/>
    <property type="match status" value="5"/>
</dbReference>
<dbReference type="InterPro" id="IPR020472">
    <property type="entry name" value="WD40_PAC1"/>
</dbReference>
<dbReference type="InterPro" id="IPR036322">
    <property type="entry name" value="WD40_repeat_dom_sf"/>
</dbReference>
<proteinExistence type="predicted"/>
<evidence type="ECO:0000313" key="5">
    <source>
        <dbReference type="Proteomes" id="UP000747542"/>
    </source>
</evidence>
<dbReference type="PANTHER" id="PTHR19848:SF6">
    <property type="entry name" value="E3 UBIQUITIN-PROTEIN LIGASE TRAF7"/>
    <property type="match status" value="1"/>
</dbReference>
<dbReference type="PROSITE" id="PS00678">
    <property type="entry name" value="WD_REPEATS_1"/>
    <property type="match status" value="2"/>
</dbReference>
<evidence type="ECO:0000256" key="2">
    <source>
        <dbReference type="ARBA" id="ARBA00022737"/>
    </source>
</evidence>
<dbReference type="GO" id="GO:0007219">
    <property type="term" value="P:Notch signaling pathway"/>
    <property type="evidence" value="ECO:0007669"/>
    <property type="project" value="TreeGrafter"/>
</dbReference>
<organism evidence="4 5">
    <name type="scientific">Homarus americanus</name>
    <name type="common">American lobster</name>
    <dbReference type="NCBI Taxonomy" id="6706"/>
    <lineage>
        <taxon>Eukaryota</taxon>
        <taxon>Metazoa</taxon>
        <taxon>Ecdysozoa</taxon>
        <taxon>Arthropoda</taxon>
        <taxon>Crustacea</taxon>
        <taxon>Multicrustacea</taxon>
        <taxon>Malacostraca</taxon>
        <taxon>Eumalacostraca</taxon>
        <taxon>Eucarida</taxon>
        <taxon>Decapoda</taxon>
        <taxon>Pleocyemata</taxon>
        <taxon>Astacidea</taxon>
        <taxon>Nephropoidea</taxon>
        <taxon>Nephropidae</taxon>
        <taxon>Homarus</taxon>
    </lineage>
</organism>
<dbReference type="GO" id="GO:0000027">
    <property type="term" value="P:ribosomal large subunit assembly"/>
    <property type="evidence" value="ECO:0007669"/>
    <property type="project" value="TreeGrafter"/>
</dbReference>
<dbReference type="InterPro" id="IPR019775">
    <property type="entry name" value="WD40_repeat_CS"/>
</dbReference>
<comment type="caution">
    <text evidence="4">The sequence shown here is derived from an EMBL/GenBank/DDBJ whole genome shotgun (WGS) entry which is preliminary data.</text>
</comment>
<protein>
    <submittedName>
        <fullName evidence="4">Myosin heavy chain kinase B-like</fullName>
    </submittedName>
</protein>
<dbReference type="SUPFAM" id="SSF50978">
    <property type="entry name" value="WD40 repeat-like"/>
    <property type="match status" value="1"/>
</dbReference>
<dbReference type="PROSITE" id="PS50082">
    <property type="entry name" value="WD_REPEATS_2"/>
    <property type="match status" value="1"/>
</dbReference>
<keyword evidence="1 3" id="KW-0853">WD repeat</keyword>
<feature type="repeat" description="WD" evidence="3">
    <location>
        <begin position="291"/>
        <end position="331"/>
    </location>
</feature>
<dbReference type="PANTHER" id="PTHR19848">
    <property type="entry name" value="WD40 REPEAT PROTEIN"/>
    <property type="match status" value="1"/>
</dbReference>
<keyword evidence="2" id="KW-0677">Repeat</keyword>
<dbReference type="GO" id="GO:0005730">
    <property type="term" value="C:nucleolus"/>
    <property type="evidence" value="ECO:0007669"/>
    <property type="project" value="TreeGrafter"/>
</dbReference>
<evidence type="ECO:0000313" key="4">
    <source>
        <dbReference type="EMBL" id="KAG7163175.1"/>
    </source>
</evidence>
<dbReference type="Gene3D" id="2.130.10.10">
    <property type="entry name" value="YVTN repeat-like/Quinoprotein amine dehydrogenase"/>
    <property type="match status" value="2"/>
</dbReference>
<dbReference type="PRINTS" id="PR00320">
    <property type="entry name" value="GPROTEINBRPT"/>
</dbReference>
<keyword evidence="4" id="KW-0418">Kinase</keyword>
<accession>A0A8J5MT20</accession>
<dbReference type="EMBL" id="JAHLQT010026502">
    <property type="protein sequence ID" value="KAG7163175.1"/>
    <property type="molecule type" value="Genomic_DNA"/>
</dbReference>
<dbReference type="Pfam" id="PF00400">
    <property type="entry name" value="WD40"/>
    <property type="match status" value="3"/>
</dbReference>
<evidence type="ECO:0000256" key="3">
    <source>
        <dbReference type="PROSITE-ProRule" id="PRU00221"/>
    </source>
</evidence>
<keyword evidence="4" id="KW-0808">Transferase</keyword>
<feature type="non-terminal residue" evidence="4">
    <location>
        <position position="1"/>
    </location>
</feature>
<keyword evidence="5" id="KW-1185">Reference proteome</keyword>
<dbReference type="GO" id="GO:0016301">
    <property type="term" value="F:kinase activity"/>
    <property type="evidence" value="ECO:0007669"/>
    <property type="project" value="UniProtKB-KW"/>
</dbReference>
<gene>
    <name evidence="4" type="primary">mhkB-L</name>
    <name evidence="4" type="ORF">Hamer_G002252</name>
</gene>
<dbReference type="Proteomes" id="UP000747542">
    <property type="component" value="Unassembled WGS sequence"/>
</dbReference>
<dbReference type="AlphaFoldDB" id="A0A8J5MT20"/>
<evidence type="ECO:0000256" key="1">
    <source>
        <dbReference type="ARBA" id="ARBA00022574"/>
    </source>
</evidence>